<dbReference type="Gene3D" id="3.20.120.10">
    <property type="entry name" value="Hydrophobin"/>
    <property type="match status" value="1"/>
</dbReference>
<organism evidence="5 6">
    <name type="scientific">Pochonia chlamydosporia 170</name>
    <dbReference type="NCBI Taxonomy" id="1380566"/>
    <lineage>
        <taxon>Eukaryota</taxon>
        <taxon>Fungi</taxon>
        <taxon>Dikarya</taxon>
        <taxon>Ascomycota</taxon>
        <taxon>Pezizomycotina</taxon>
        <taxon>Sordariomycetes</taxon>
        <taxon>Hypocreomycetidae</taxon>
        <taxon>Hypocreales</taxon>
        <taxon>Clavicipitaceae</taxon>
        <taxon>Pochonia</taxon>
    </lineage>
</organism>
<evidence type="ECO:0000313" key="6">
    <source>
        <dbReference type="Proteomes" id="UP000078397"/>
    </source>
</evidence>
<dbReference type="Pfam" id="PF06766">
    <property type="entry name" value="Hydrophobin_2"/>
    <property type="match status" value="1"/>
</dbReference>
<dbReference type="EMBL" id="LSBJ02000003">
    <property type="protein sequence ID" value="OAQ68627.1"/>
    <property type="molecule type" value="Genomic_DNA"/>
</dbReference>
<dbReference type="RefSeq" id="XP_018145477.1">
    <property type="nucleotide sequence ID" value="XM_018284122.1"/>
</dbReference>
<feature type="signal peptide" evidence="4">
    <location>
        <begin position="1"/>
        <end position="17"/>
    </location>
</feature>
<reference evidence="5 6" key="1">
    <citation type="journal article" date="2016" name="PLoS Pathog.">
        <title>Biosynthesis of antibiotic leucinostatins in bio-control fungus Purpureocillium lilacinum and their inhibition on phytophthora revealed by genome mining.</title>
        <authorList>
            <person name="Wang G."/>
            <person name="Liu Z."/>
            <person name="Lin R."/>
            <person name="Li E."/>
            <person name="Mao Z."/>
            <person name="Ling J."/>
            <person name="Yang Y."/>
            <person name="Yin W.B."/>
            <person name="Xie B."/>
        </authorList>
    </citation>
    <scope>NUCLEOTIDE SEQUENCE [LARGE SCALE GENOMIC DNA]</scope>
    <source>
        <strain evidence="5">170</strain>
    </source>
</reference>
<dbReference type="PANTHER" id="PTHR42341">
    <property type="entry name" value="HYDROPHOBIN"/>
    <property type="match status" value="1"/>
</dbReference>
<keyword evidence="6" id="KW-1185">Reference proteome</keyword>
<sequence length="97" mass="9808">MKTFTAIITLFASAAFAAPATLAPRGGVCPDGLLYTNPQCCATDVLGVADLNCENPSRQPYDGADLAAICAADGMRARCCSIPVAGQAVLCNDVVGA</sequence>
<dbReference type="SUPFAM" id="SSF101751">
    <property type="entry name" value="Hydrophobin II, HfbII"/>
    <property type="match status" value="1"/>
</dbReference>
<feature type="chain" id="PRO_5008101995" evidence="4">
    <location>
        <begin position="18"/>
        <end position="97"/>
    </location>
</feature>
<protein>
    <submittedName>
        <fullName evidence="5">Fungal hydrophobin domain-containing protein</fullName>
    </submittedName>
</protein>
<evidence type="ECO:0000256" key="2">
    <source>
        <dbReference type="ARBA" id="ARBA00009576"/>
    </source>
</evidence>
<dbReference type="Proteomes" id="UP000078397">
    <property type="component" value="Unassembled WGS sequence"/>
</dbReference>
<dbReference type="OrthoDB" id="4941018at2759"/>
<dbReference type="STRING" id="1380566.A0A179FTD4"/>
<evidence type="ECO:0000256" key="1">
    <source>
        <dbReference type="ARBA" id="ARBA00004196"/>
    </source>
</evidence>
<evidence type="ECO:0000256" key="4">
    <source>
        <dbReference type="SAM" id="SignalP"/>
    </source>
</evidence>
<keyword evidence="3" id="KW-1015">Disulfide bond</keyword>
<name>A0A179FTD4_METCM</name>
<keyword evidence="4" id="KW-0732">Signal</keyword>
<dbReference type="GeneID" id="28848116"/>
<dbReference type="GO" id="GO:0005576">
    <property type="term" value="C:extracellular region"/>
    <property type="evidence" value="ECO:0007669"/>
    <property type="project" value="InterPro"/>
</dbReference>
<dbReference type="CDD" id="cd23508">
    <property type="entry name" value="hydrophobin_II"/>
    <property type="match status" value="1"/>
</dbReference>
<accession>A0A179FTD4</accession>
<comment type="subcellular location">
    <subcellularLocation>
        <location evidence="1">Cell envelope</location>
    </subcellularLocation>
</comment>
<dbReference type="InterPro" id="IPR010636">
    <property type="entry name" value="Class_II_hydrophobin"/>
</dbReference>
<dbReference type="KEGG" id="pchm:VFPPC_04842"/>
<gene>
    <name evidence="5" type="ORF">VFPPC_04842</name>
</gene>
<evidence type="ECO:0000256" key="3">
    <source>
        <dbReference type="ARBA" id="ARBA00023157"/>
    </source>
</evidence>
<dbReference type="InterPro" id="IPR036686">
    <property type="entry name" value="Class_II_Hydrophobin_sf"/>
</dbReference>
<comment type="similarity">
    <text evidence="2">Belongs to the cerato-ulmin hydrophobin family.</text>
</comment>
<proteinExistence type="inferred from homology"/>
<dbReference type="PANTHER" id="PTHR42341:SF1">
    <property type="entry name" value="HYDROPHOBIN"/>
    <property type="match status" value="1"/>
</dbReference>
<evidence type="ECO:0000313" key="5">
    <source>
        <dbReference type="EMBL" id="OAQ68627.1"/>
    </source>
</evidence>
<dbReference type="AlphaFoldDB" id="A0A179FTD4"/>
<comment type="caution">
    <text evidence="5">The sequence shown here is derived from an EMBL/GenBank/DDBJ whole genome shotgun (WGS) entry which is preliminary data.</text>
</comment>